<dbReference type="Gene3D" id="1.10.287.70">
    <property type="match status" value="1"/>
</dbReference>
<reference evidence="11" key="1">
    <citation type="journal article" date="2009" name="Mol. Biol. Evol.">
        <title>Characterization of 67 mitochondrial tRNA gene rearrangements in the Hymenoptera suggests that mitochondrial tRNA gene position is selectively neutral.</title>
        <authorList>
            <person name="Dowton M."/>
            <person name="Cameron S.L."/>
            <person name="Dowavic J.I."/>
            <person name="Austin A.D."/>
            <person name="Whiting M.F."/>
        </authorList>
    </citation>
    <scope>NUCLEOTIDE SEQUENCE</scope>
</reference>
<dbReference type="InterPro" id="IPR013833">
    <property type="entry name" value="Cyt_c_oxidase_su3_a-hlx"/>
</dbReference>
<dbReference type="SUPFAM" id="SSF81452">
    <property type="entry name" value="Cytochrome c oxidase subunit III-like"/>
    <property type="match status" value="1"/>
</dbReference>
<dbReference type="PANTHER" id="PTHR11403">
    <property type="entry name" value="CYTOCHROME C OXIDASE SUBUNIT III"/>
    <property type="match status" value="1"/>
</dbReference>
<reference evidence="11" key="2">
    <citation type="journal article" date="2009" name="Mol. Phylogenet. Evol.">
        <title>Phylogenetic approaches for the analysis of mitochondrial genome sequence data in the Hymenoptera--a lineage with both rapidly and slowly evolving mitochondrial genomes.</title>
        <authorList>
            <person name="Dowton M."/>
            <person name="Cameron S.L."/>
            <person name="Austin A.D."/>
            <person name="Whiting M.F."/>
        </authorList>
    </citation>
    <scope>NUCLEOTIDE SEQUENCE</scope>
</reference>
<evidence type="ECO:0000256" key="9">
    <source>
        <dbReference type="SAM" id="Phobius"/>
    </source>
</evidence>
<proteinExistence type="inferred from homology"/>
<keyword evidence="5" id="KW-1278">Translocase</keyword>
<protein>
    <recommendedName>
        <fullName evidence="3 8">Cytochrome c oxidase subunit 3</fullName>
    </recommendedName>
</protein>
<feature type="transmembrane region" description="Helical" evidence="9">
    <location>
        <begin position="37"/>
        <end position="58"/>
    </location>
</feature>
<dbReference type="Gene3D" id="1.20.120.80">
    <property type="entry name" value="Cytochrome c oxidase, subunit III, four-helix bundle"/>
    <property type="match status" value="1"/>
</dbReference>
<dbReference type="GO" id="GO:0016020">
    <property type="term" value="C:membrane"/>
    <property type="evidence" value="ECO:0007669"/>
    <property type="project" value="UniProtKB-SubCell"/>
</dbReference>
<dbReference type="CDD" id="cd01665">
    <property type="entry name" value="Cyt_c_Oxidase_III"/>
    <property type="match status" value="1"/>
</dbReference>
<sequence length="261" mass="30555">MTNFQPFHIVTISPWPVTLSISVFLCMIMSIKMLHSISFKLMLLISVISMIMCCIQWWRDVIREGTFQGTHTNKVCYGLRLGMILFILSEIMFFSAFFWTYFHSSLTPSSEIGMNWPPKGVDMINPYHLPLLNTIILLTSGMSITWAHHSLLNKMYTSCNKAIFLTIMLGMYFSMLQYIEFKKAPFTMSDSVYGSTFYLATGFHGIHVIIGTIFIFISFLRLNNSQFSSEHHFGFEAATWYWHFVDVIWLFLFISIYWWNF</sequence>
<keyword evidence="4 8" id="KW-0812">Transmembrane</keyword>
<feature type="transmembrane region" description="Helical" evidence="9">
    <location>
        <begin position="159"/>
        <end position="179"/>
    </location>
</feature>
<comment type="subcellular location">
    <subcellularLocation>
        <location evidence="1">Membrane</location>
        <topology evidence="1">Multi-pass membrane protein</topology>
    </subcellularLocation>
</comment>
<keyword evidence="6 9" id="KW-1133">Transmembrane helix</keyword>
<evidence type="ECO:0000256" key="1">
    <source>
        <dbReference type="ARBA" id="ARBA00004141"/>
    </source>
</evidence>
<keyword evidence="8 11" id="KW-0496">Mitochondrion</keyword>
<dbReference type="InterPro" id="IPR035973">
    <property type="entry name" value="Cyt_c_oxidase_su3-like_sf"/>
</dbReference>
<evidence type="ECO:0000256" key="5">
    <source>
        <dbReference type="ARBA" id="ARBA00022967"/>
    </source>
</evidence>
<feature type="transmembrane region" description="Helical" evidence="9">
    <location>
        <begin position="79"/>
        <end position="102"/>
    </location>
</feature>
<keyword evidence="7 9" id="KW-0472">Membrane</keyword>
<accession>C4NCG0</accession>
<name>C4NCG0_9HYME</name>
<evidence type="ECO:0000256" key="6">
    <source>
        <dbReference type="ARBA" id="ARBA00022989"/>
    </source>
</evidence>
<feature type="domain" description="Heme-copper oxidase subunit III family profile" evidence="10">
    <location>
        <begin position="3"/>
        <end position="261"/>
    </location>
</feature>
<dbReference type="InterPro" id="IPR000298">
    <property type="entry name" value="Cyt_c_oxidase-like_su3"/>
</dbReference>
<gene>
    <name evidence="11" type="primary">COIII</name>
</gene>
<organism evidence="11">
    <name type="scientific">Schlettererius cinctipes</name>
    <dbReference type="NCBI Taxonomy" id="32424"/>
    <lineage>
        <taxon>Eukaryota</taxon>
        <taxon>Metazoa</taxon>
        <taxon>Ecdysozoa</taxon>
        <taxon>Arthropoda</taxon>
        <taxon>Hexapoda</taxon>
        <taxon>Insecta</taxon>
        <taxon>Pterygota</taxon>
        <taxon>Neoptera</taxon>
        <taxon>Endopterygota</taxon>
        <taxon>Hymenoptera</taxon>
        <taxon>Apocrita</taxon>
        <taxon>Stephanoidea</taxon>
        <taxon>Stephanidae</taxon>
        <taxon>Schlettererinae</taxon>
        <taxon>Schlettererius</taxon>
    </lineage>
</organism>
<dbReference type="InterPro" id="IPR024791">
    <property type="entry name" value="Cyt_c/ubiquinol_Oxase_su3"/>
</dbReference>
<evidence type="ECO:0000256" key="8">
    <source>
        <dbReference type="RuleBase" id="RU003375"/>
    </source>
</evidence>
<dbReference type="PANTHER" id="PTHR11403:SF7">
    <property type="entry name" value="CYTOCHROME C OXIDASE SUBUNIT 3"/>
    <property type="match status" value="1"/>
</dbReference>
<evidence type="ECO:0000313" key="11">
    <source>
        <dbReference type="EMBL" id="ACJ69604.1"/>
    </source>
</evidence>
<comment type="function">
    <text evidence="8">Component of the cytochrome c oxidase, the last enzyme in the mitochondrial electron transport chain which drives oxidative phosphorylation. The respiratory chain contains 3 multisubunit complexes succinate dehydrogenase (complex II, CII), ubiquinol-cytochrome c oxidoreductase (cytochrome b-c1 complex, complex III, CIII) and cytochrome c oxidase (complex IV, CIV), that cooperate to transfer electrons derived from NADH and succinate to molecular oxygen, creating an electrochemical gradient over the inner membrane that drives transmembrane transport and the ATP synthase. Cytochrome c oxidase is the component of the respiratory chain that catalyzes the reduction of oxygen to water. Electrons originating from reduced cytochrome c in the intermembrane space (IMS) are transferred via the dinuclear copper A center (CU(A)) of subunit 2 and heme A of subunit 1 to the active site in subunit 1, a binuclear center (BNC) formed by heme A3 and copper B (CU(B)). The BNC reduces molecular oxygen to 2 water molecules using 4 electrons from cytochrome c in the IMS and 4 protons from the mitochondrial matrix.</text>
</comment>
<feature type="transmembrane region" description="Helical" evidence="9">
    <location>
        <begin position="127"/>
        <end position="147"/>
    </location>
</feature>
<dbReference type="GO" id="GO:0006123">
    <property type="term" value="P:mitochondrial electron transport, cytochrome c to oxygen"/>
    <property type="evidence" value="ECO:0007669"/>
    <property type="project" value="TreeGrafter"/>
</dbReference>
<dbReference type="GO" id="GO:0005739">
    <property type="term" value="C:mitochondrion"/>
    <property type="evidence" value="ECO:0007669"/>
    <property type="project" value="TreeGrafter"/>
</dbReference>
<feature type="transmembrane region" description="Helical" evidence="9">
    <location>
        <begin position="199"/>
        <end position="220"/>
    </location>
</feature>
<evidence type="ECO:0000256" key="2">
    <source>
        <dbReference type="ARBA" id="ARBA00010581"/>
    </source>
</evidence>
<feature type="transmembrane region" description="Helical" evidence="9">
    <location>
        <begin position="12"/>
        <end position="31"/>
    </location>
</feature>
<evidence type="ECO:0000256" key="4">
    <source>
        <dbReference type="ARBA" id="ARBA00022692"/>
    </source>
</evidence>
<geneLocation type="mitochondrion" evidence="11"/>
<dbReference type="EMBL" id="FJ478175">
    <property type="protein sequence ID" value="ACJ69604.1"/>
    <property type="molecule type" value="Genomic_DNA"/>
</dbReference>
<feature type="transmembrane region" description="Helical" evidence="9">
    <location>
        <begin position="240"/>
        <end position="259"/>
    </location>
</feature>
<dbReference type="Pfam" id="PF00510">
    <property type="entry name" value="COX3"/>
    <property type="match status" value="1"/>
</dbReference>
<evidence type="ECO:0000259" key="10">
    <source>
        <dbReference type="PROSITE" id="PS50253"/>
    </source>
</evidence>
<evidence type="ECO:0000256" key="3">
    <source>
        <dbReference type="ARBA" id="ARBA00015944"/>
    </source>
</evidence>
<evidence type="ECO:0000256" key="7">
    <source>
        <dbReference type="ARBA" id="ARBA00023136"/>
    </source>
</evidence>
<dbReference type="FunFam" id="1.20.120.80:FF:000002">
    <property type="entry name" value="Cytochrome c oxidase subunit 3"/>
    <property type="match status" value="1"/>
</dbReference>
<dbReference type="GO" id="GO:0004129">
    <property type="term" value="F:cytochrome-c oxidase activity"/>
    <property type="evidence" value="ECO:0007669"/>
    <property type="project" value="InterPro"/>
</dbReference>
<dbReference type="InterPro" id="IPR033945">
    <property type="entry name" value="Cyt_c_oxase_su3_dom"/>
</dbReference>
<comment type="similarity">
    <text evidence="2 8">Belongs to the cytochrome c oxidase subunit 3 family.</text>
</comment>
<dbReference type="PROSITE" id="PS50253">
    <property type="entry name" value="COX3"/>
    <property type="match status" value="1"/>
</dbReference>
<dbReference type="AlphaFoldDB" id="C4NCG0"/>